<accession>A0ABS0D307</accession>
<dbReference type="Proteomes" id="UP000702209">
    <property type="component" value="Unassembled WGS sequence"/>
</dbReference>
<dbReference type="RefSeq" id="WP_195132743.1">
    <property type="nucleotide sequence ID" value="NZ_JADLQX010000028.1"/>
</dbReference>
<evidence type="ECO:0000313" key="3">
    <source>
        <dbReference type="Proteomes" id="UP000702209"/>
    </source>
</evidence>
<organism evidence="2 3">
    <name type="scientific">Nocardia amamiensis</name>
    <dbReference type="NCBI Taxonomy" id="404578"/>
    <lineage>
        <taxon>Bacteria</taxon>
        <taxon>Bacillati</taxon>
        <taxon>Actinomycetota</taxon>
        <taxon>Actinomycetes</taxon>
        <taxon>Mycobacteriales</taxon>
        <taxon>Nocardiaceae</taxon>
        <taxon>Nocardia</taxon>
    </lineage>
</organism>
<feature type="transmembrane region" description="Helical" evidence="1">
    <location>
        <begin position="31"/>
        <end position="49"/>
    </location>
</feature>
<keyword evidence="1" id="KW-0472">Membrane</keyword>
<feature type="transmembrane region" description="Helical" evidence="1">
    <location>
        <begin position="7"/>
        <end position="25"/>
    </location>
</feature>
<keyword evidence="1" id="KW-0812">Transmembrane</keyword>
<keyword evidence="1" id="KW-1133">Transmembrane helix</keyword>
<name>A0ABS0D307_9NOCA</name>
<evidence type="ECO:0008006" key="4">
    <source>
        <dbReference type="Google" id="ProtNLM"/>
    </source>
</evidence>
<protein>
    <recommendedName>
        <fullName evidence="4">DUF2933 domain-containing protein</fullName>
    </recommendedName>
</protein>
<keyword evidence="3" id="KW-1185">Reference proteome</keyword>
<comment type="caution">
    <text evidence="2">The sequence shown here is derived from an EMBL/GenBank/DDBJ whole genome shotgun (WGS) entry which is preliminary data.</text>
</comment>
<dbReference type="EMBL" id="JADLQX010000028">
    <property type="protein sequence ID" value="MBF6301529.1"/>
    <property type="molecule type" value="Genomic_DNA"/>
</dbReference>
<proteinExistence type="predicted"/>
<reference evidence="2 3" key="1">
    <citation type="submission" date="2020-10" db="EMBL/GenBank/DDBJ databases">
        <title>Identification of Nocardia species via Next-generation sequencing and recognition of intraspecies genetic diversity.</title>
        <authorList>
            <person name="Li P."/>
            <person name="Li P."/>
            <person name="Lu B."/>
        </authorList>
    </citation>
    <scope>NUCLEOTIDE SEQUENCE [LARGE SCALE GENOMIC DNA]</scope>
    <source>
        <strain evidence="2 3">BJ06-0157</strain>
    </source>
</reference>
<gene>
    <name evidence="2" type="ORF">IU459_28915</name>
</gene>
<evidence type="ECO:0000313" key="2">
    <source>
        <dbReference type="EMBL" id="MBF6301529.1"/>
    </source>
</evidence>
<evidence type="ECO:0000256" key="1">
    <source>
        <dbReference type="SAM" id="Phobius"/>
    </source>
</evidence>
<sequence>MNIRHAPLYVLALAVLVTALVLIGLPAFTLLLLQVVLACPLLLLVLFGGDTGRRAAECITQPDAQAR</sequence>